<evidence type="ECO:0000313" key="2">
    <source>
        <dbReference type="Proteomes" id="UP001165080"/>
    </source>
</evidence>
<keyword evidence="2" id="KW-1185">Reference proteome</keyword>
<protein>
    <submittedName>
        <fullName evidence="1">Uncharacterized protein</fullName>
    </submittedName>
</protein>
<gene>
    <name evidence="1" type="primary">PLEST006369</name>
    <name evidence="1" type="ORF">PLESTB_000789200</name>
</gene>
<accession>A0A9W6F310</accession>
<proteinExistence type="predicted"/>
<organism evidence="1 2">
    <name type="scientific">Pleodorina starrii</name>
    <dbReference type="NCBI Taxonomy" id="330485"/>
    <lineage>
        <taxon>Eukaryota</taxon>
        <taxon>Viridiplantae</taxon>
        <taxon>Chlorophyta</taxon>
        <taxon>core chlorophytes</taxon>
        <taxon>Chlorophyceae</taxon>
        <taxon>CS clade</taxon>
        <taxon>Chlamydomonadales</taxon>
        <taxon>Volvocaceae</taxon>
        <taxon>Pleodorina</taxon>
    </lineage>
</organism>
<name>A0A9W6F310_9CHLO</name>
<sequence length="275" mass="30515">MQLGYLSRLSNVWGDRSGAYAVRHGSESAAVQTSLGLMSEMAANAQDIASRLTDVVESATFEVSVEELSRQLKELLDVYQKTTPPCNFTKLQRALSDTLKLLRNLQEDSVSTAAEFCDLKQRVEALMRKVEEGEADRHAVLLGQLAYTANIIATSYVFGPESRPMSLGDLQSTVAGEGNSDVQQRWQQVVTFAEKQGVTINELVKLSKPLRTQHFGVAHDFPEELDTTTAEQLHEWATRSFARPVEKLLLFLEPLTQTGKPLCPREDVAARFTAL</sequence>
<reference evidence="1 2" key="1">
    <citation type="journal article" date="2023" name="Commun. Biol.">
        <title>Reorganization of the ancestral sex-determining regions during the evolution of trioecy in Pleodorina starrii.</title>
        <authorList>
            <person name="Takahashi K."/>
            <person name="Suzuki S."/>
            <person name="Kawai-Toyooka H."/>
            <person name="Yamamoto K."/>
            <person name="Hamaji T."/>
            <person name="Ootsuki R."/>
            <person name="Yamaguchi H."/>
            <person name="Kawachi M."/>
            <person name="Higashiyama T."/>
            <person name="Nozaki H."/>
        </authorList>
    </citation>
    <scope>NUCLEOTIDE SEQUENCE [LARGE SCALE GENOMIC DNA]</scope>
    <source>
        <strain evidence="1 2">NIES-4479</strain>
    </source>
</reference>
<dbReference type="AlphaFoldDB" id="A0A9W6F310"/>
<dbReference type="EMBL" id="BRXU01000008">
    <property type="protein sequence ID" value="GLC53806.1"/>
    <property type="molecule type" value="Genomic_DNA"/>
</dbReference>
<dbReference type="OrthoDB" id="555689at2759"/>
<dbReference type="Proteomes" id="UP001165080">
    <property type="component" value="Unassembled WGS sequence"/>
</dbReference>
<evidence type="ECO:0000313" key="1">
    <source>
        <dbReference type="EMBL" id="GLC53806.1"/>
    </source>
</evidence>
<comment type="caution">
    <text evidence="1">The sequence shown here is derived from an EMBL/GenBank/DDBJ whole genome shotgun (WGS) entry which is preliminary data.</text>
</comment>